<dbReference type="EMBL" id="NOZR01000019">
    <property type="protein sequence ID" value="OYN76945.1"/>
    <property type="molecule type" value="Genomic_DNA"/>
</dbReference>
<evidence type="ECO:0000313" key="10">
    <source>
        <dbReference type="Proteomes" id="UP000216063"/>
    </source>
</evidence>
<dbReference type="GO" id="GO:0016987">
    <property type="term" value="F:sigma factor activity"/>
    <property type="evidence" value="ECO:0007669"/>
    <property type="project" value="UniProtKB-KW"/>
</dbReference>
<keyword evidence="2" id="KW-0805">Transcription regulation</keyword>
<dbReference type="InterPro" id="IPR046531">
    <property type="entry name" value="DUF6596"/>
</dbReference>
<dbReference type="OrthoDB" id="9780299at2"/>
<keyword evidence="4" id="KW-0238">DNA-binding</keyword>
<evidence type="ECO:0000259" key="6">
    <source>
        <dbReference type="Pfam" id="PF04542"/>
    </source>
</evidence>
<dbReference type="SUPFAM" id="SSF88659">
    <property type="entry name" value="Sigma3 and sigma4 domains of RNA polymerase sigma factors"/>
    <property type="match status" value="1"/>
</dbReference>
<dbReference type="Proteomes" id="UP000216063">
    <property type="component" value="Unassembled WGS sequence"/>
</dbReference>
<dbReference type="Pfam" id="PF20239">
    <property type="entry name" value="DUF6596"/>
    <property type="match status" value="1"/>
</dbReference>
<dbReference type="GO" id="GO:0006352">
    <property type="term" value="P:DNA-templated transcription initiation"/>
    <property type="evidence" value="ECO:0007669"/>
    <property type="project" value="InterPro"/>
</dbReference>
<dbReference type="Pfam" id="PF08281">
    <property type="entry name" value="Sigma70_r4_2"/>
    <property type="match status" value="1"/>
</dbReference>
<reference evidence="9 10" key="1">
    <citation type="submission" date="2017-07" db="EMBL/GenBank/DDBJ databases">
        <title>The new phylogeny of genus Mycobacterium.</title>
        <authorList>
            <person name="Tortoli E."/>
            <person name="Trovato A."/>
            <person name="Cirillo D.M."/>
        </authorList>
    </citation>
    <scope>NUCLEOTIDE SEQUENCE [LARGE SCALE GENOMIC DNA]</scope>
    <source>
        <strain evidence="9 10">ATCC 33027</strain>
    </source>
</reference>
<evidence type="ECO:0000259" key="7">
    <source>
        <dbReference type="Pfam" id="PF08281"/>
    </source>
</evidence>
<name>A0A255DI87_9MYCO</name>
<dbReference type="InterPro" id="IPR013324">
    <property type="entry name" value="RNA_pol_sigma_r3/r4-like"/>
</dbReference>
<evidence type="ECO:0000256" key="3">
    <source>
        <dbReference type="ARBA" id="ARBA00023082"/>
    </source>
</evidence>
<dbReference type="AlphaFoldDB" id="A0A255DI87"/>
<dbReference type="Gene3D" id="1.10.1740.10">
    <property type="match status" value="1"/>
</dbReference>
<dbReference type="InterPro" id="IPR014284">
    <property type="entry name" value="RNA_pol_sigma-70_dom"/>
</dbReference>
<dbReference type="RefSeq" id="WP_094483006.1">
    <property type="nucleotide sequence ID" value="NZ_NOZR01000019.1"/>
</dbReference>
<comment type="caution">
    <text evidence="9">The sequence shown here is derived from an EMBL/GenBank/DDBJ whole genome shotgun (WGS) entry which is preliminary data.</text>
</comment>
<sequence>MGSLDGVFRREWGPAVAALARWSGDLDVAEDAVQEACAEALRSWPRDGIPDNPGGWLVTVARNRARDRLRRESIRPGKEFAAVLNDDAVDAMVVHQVRDDELRMMFTCAHPALERLSQLALTLRLVSGLTVPEIARALLVSESAVGQRITRAKSKIRHANIPLRVPPPELLGERTPHVLSCIYSVFTEGYWSTAGPSAIRDELCDEGVRLAGELRLLMASERETHALYALVLLHDSRRSTRIDTTGALVPLEEQDRRRWDRGRVARGLDALRRAEGSTGPYLPQAVIAATHATAPSWERTDWVTICRAYDLLAGMTDSPVVRANRALAIGFRDGPQAGLLALDKVAQDPRLTRSNLVPTVRADLLRRAGRLGEAIPWYRKAMELNGSEPGRVFLRRRIAECGG</sequence>
<evidence type="ECO:0000256" key="2">
    <source>
        <dbReference type="ARBA" id="ARBA00023015"/>
    </source>
</evidence>
<comment type="similarity">
    <text evidence="1">Belongs to the sigma-70 factor family. ECF subfamily.</text>
</comment>
<feature type="domain" description="RNA polymerase sigma factor 70 region 4 type 2" evidence="7">
    <location>
        <begin position="104"/>
        <end position="156"/>
    </location>
</feature>
<feature type="domain" description="DUF6596" evidence="8">
    <location>
        <begin position="174"/>
        <end position="274"/>
    </location>
</feature>
<evidence type="ECO:0000256" key="1">
    <source>
        <dbReference type="ARBA" id="ARBA00010641"/>
    </source>
</evidence>
<dbReference type="PANTHER" id="PTHR47756:SF2">
    <property type="entry name" value="BLL6612 PROTEIN"/>
    <property type="match status" value="1"/>
</dbReference>
<feature type="domain" description="RNA polymerase sigma-70 region 2" evidence="6">
    <location>
        <begin position="12"/>
        <end position="73"/>
    </location>
</feature>
<dbReference type="SUPFAM" id="SSF88946">
    <property type="entry name" value="Sigma2 domain of RNA polymerase sigma factors"/>
    <property type="match status" value="1"/>
</dbReference>
<evidence type="ECO:0000256" key="4">
    <source>
        <dbReference type="ARBA" id="ARBA00023125"/>
    </source>
</evidence>
<gene>
    <name evidence="9" type="ORF">CG716_20805</name>
</gene>
<protein>
    <submittedName>
        <fullName evidence="9">RNA polymerase subunit sigma-24</fullName>
    </submittedName>
</protein>
<dbReference type="InterPro" id="IPR013325">
    <property type="entry name" value="RNA_pol_sigma_r2"/>
</dbReference>
<dbReference type="InterPro" id="IPR036388">
    <property type="entry name" value="WH-like_DNA-bd_sf"/>
</dbReference>
<organism evidence="9 10">
    <name type="scientific">Mycolicibacterium sphagni</name>
    <dbReference type="NCBI Taxonomy" id="1786"/>
    <lineage>
        <taxon>Bacteria</taxon>
        <taxon>Bacillati</taxon>
        <taxon>Actinomycetota</taxon>
        <taxon>Actinomycetes</taxon>
        <taxon>Mycobacteriales</taxon>
        <taxon>Mycobacteriaceae</taxon>
        <taxon>Mycolicibacterium</taxon>
    </lineage>
</organism>
<evidence type="ECO:0000313" key="9">
    <source>
        <dbReference type="EMBL" id="OYN76945.1"/>
    </source>
</evidence>
<keyword evidence="3" id="KW-0731">Sigma factor</keyword>
<accession>A0A255DI87</accession>
<dbReference type="Pfam" id="PF04542">
    <property type="entry name" value="Sigma70_r2"/>
    <property type="match status" value="1"/>
</dbReference>
<keyword evidence="10" id="KW-1185">Reference proteome</keyword>
<evidence type="ECO:0000259" key="8">
    <source>
        <dbReference type="Pfam" id="PF20239"/>
    </source>
</evidence>
<dbReference type="GO" id="GO:0003677">
    <property type="term" value="F:DNA binding"/>
    <property type="evidence" value="ECO:0007669"/>
    <property type="project" value="UniProtKB-KW"/>
</dbReference>
<dbReference type="NCBIfam" id="TIGR02937">
    <property type="entry name" value="sigma70-ECF"/>
    <property type="match status" value="1"/>
</dbReference>
<dbReference type="PANTHER" id="PTHR47756">
    <property type="entry name" value="BLL6612 PROTEIN-RELATED"/>
    <property type="match status" value="1"/>
</dbReference>
<dbReference type="Gene3D" id="1.10.10.10">
    <property type="entry name" value="Winged helix-like DNA-binding domain superfamily/Winged helix DNA-binding domain"/>
    <property type="match status" value="1"/>
</dbReference>
<evidence type="ECO:0000256" key="5">
    <source>
        <dbReference type="ARBA" id="ARBA00023163"/>
    </source>
</evidence>
<dbReference type="InterPro" id="IPR013249">
    <property type="entry name" value="RNA_pol_sigma70_r4_t2"/>
</dbReference>
<proteinExistence type="inferred from homology"/>
<dbReference type="InterPro" id="IPR007627">
    <property type="entry name" value="RNA_pol_sigma70_r2"/>
</dbReference>
<keyword evidence="5" id="KW-0804">Transcription</keyword>